<evidence type="ECO:0000256" key="1">
    <source>
        <dbReference type="SAM" id="MobiDB-lite"/>
    </source>
</evidence>
<gene>
    <name evidence="4" type="primary">20205325</name>
    <name evidence="3" type="ORF">HELRODRAFT_175258</name>
</gene>
<feature type="region of interest" description="Disordered" evidence="1">
    <location>
        <begin position="203"/>
        <end position="222"/>
    </location>
</feature>
<feature type="region of interest" description="Disordered" evidence="1">
    <location>
        <begin position="114"/>
        <end position="151"/>
    </location>
</feature>
<dbReference type="EMBL" id="KB096864">
    <property type="protein sequence ID" value="ESO00779.1"/>
    <property type="molecule type" value="Genomic_DNA"/>
</dbReference>
<evidence type="ECO:0000313" key="5">
    <source>
        <dbReference type="Proteomes" id="UP000015101"/>
    </source>
</evidence>
<keyword evidence="2" id="KW-0732">Signal</keyword>
<feature type="chain" id="PRO_5010980390" evidence="2">
    <location>
        <begin position="28"/>
        <end position="243"/>
    </location>
</feature>
<accession>T1F926</accession>
<evidence type="ECO:0000256" key="2">
    <source>
        <dbReference type="SAM" id="SignalP"/>
    </source>
</evidence>
<dbReference type="EMBL" id="AMQM01005189">
    <property type="status" value="NOT_ANNOTATED_CDS"/>
    <property type="molecule type" value="Genomic_DNA"/>
</dbReference>
<dbReference type="GeneID" id="20205325"/>
<dbReference type="RefSeq" id="XP_009020950.1">
    <property type="nucleotide sequence ID" value="XM_009022702.1"/>
</dbReference>
<feature type="region of interest" description="Disordered" evidence="1">
    <location>
        <begin position="26"/>
        <end position="53"/>
    </location>
</feature>
<dbReference type="CTD" id="20205325"/>
<keyword evidence="5" id="KW-1185">Reference proteome</keyword>
<dbReference type="KEGG" id="hro:HELRODRAFT_175258"/>
<feature type="compositionally biased region" description="Low complexity" evidence="1">
    <location>
        <begin position="28"/>
        <end position="37"/>
    </location>
</feature>
<dbReference type="HOGENOM" id="CLU_1143628_0_0_1"/>
<feature type="signal peptide" evidence="2">
    <location>
        <begin position="1"/>
        <end position="27"/>
    </location>
</feature>
<feature type="compositionally biased region" description="Basic and acidic residues" evidence="1">
    <location>
        <begin position="121"/>
        <end position="146"/>
    </location>
</feature>
<evidence type="ECO:0000313" key="3">
    <source>
        <dbReference type="EMBL" id="ESO00779.1"/>
    </source>
</evidence>
<dbReference type="AlphaFoldDB" id="T1F926"/>
<proteinExistence type="predicted"/>
<protein>
    <submittedName>
        <fullName evidence="3 4">Uncharacterized protein</fullName>
    </submittedName>
</protein>
<name>T1F926_HELRO</name>
<dbReference type="InParanoid" id="T1F926"/>
<dbReference type="EnsemblMetazoa" id="HelroT175258">
    <property type="protein sequence ID" value="HelroP175258"/>
    <property type="gene ID" value="HelroG175258"/>
</dbReference>
<organism evidence="4 5">
    <name type="scientific">Helobdella robusta</name>
    <name type="common">Californian leech</name>
    <dbReference type="NCBI Taxonomy" id="6412"/>
    <lineage>
        <taxon>Eukaryota</taxon>
        <taxon>Metazoa</taxon>
        <taxon>Spiralia</taxon>
        <taxon>Lophotrochozoa</taxon>
        <taxon>Annelida</taxon>
        <taxon>Clitellata</taxon>
        <taxon>Hirudinea</taxon>
        <taxon>Rhynchobdellida</taxon>
        <taxon>Glossiphoniidae</taxon>
        <taxon>Helobdella</taxon>
    </lineage>
</organism>
<reference evidence="5" key="1">
    <citation type="submission" date="2012-12" db="EMBL/GenBank/DDBJ databases">
        <authorList>
            <person name="Hellsten U."/>
            <person name="Grimwood J."/>
            <person name="Chapman J.A."/>
            <person name="Shapiro H."/>
            <person name="Aerts A."/>
            <person name="Otillar R.P."/>
            <person name="Terry A.Y."/>
            <person name="Boore J.L."/>
            <person name="Simakov O."/>
            <person name="Marletaz F."/>
            <person name="Cho S.-J."/>
            <person name="Edsinger-Gonzales E."/>
            <person name="Havlak P."/>
            <person name="Kuo D.-H."/>
            <person name="Larsson T."/>
            <person name="Lv J."/>
            <person name="Arendt D."/>
            <person name="Savage R."/>
            <person name="Osoegawa K."/>
            <person name="de Jong P."/>
            <person name="Lindberg D.R."/>
            <person name="Seaver E.C."/>
            <person name="Weisblat D.A."/>
            <person name="Putnam N.H."/>
            <person name="Grigoriev I.V."/>
            <person name="Rokhsar D.S."/>
        </authorList>
    </citation>
    <scope>NUCLEOTIDE SEQUENCE</scope>
</reference>
<dbReference type="Proteomes" id="UP000015101">
    <property type="component" value="Unassembled WGS sequence"/>
</dbReference>
<sequence length="243" mass="28152">MKSTRNNNRRRHQFLAVLLITAHLVSGQPQQRHQPHQPQQPQPQLPKTFNNYNHPQYLTPIQNAGDDNFRFLNGNGNTLAPDEVYLFNHVISQADYQRGNKIFDVIEKTEENKMAAGGNKDNYEVKIDRENNKHRNKNSNRDDANDNYRNQNKIINNNKDHKNTVTTKFDKTLIIRKTPKNGANINFGDRVKDDEIGEKIESYEEENDEKDDDLVGVGGGDDEEKMELMKLRDFPGPGWFMAF</sequence>
<reference evidence="4" key="3">
    <citation type="submission" date="2015-06" db="UniProtKB">
        <authorList>
            <consortium name="EnsemblMetazoa"/>
        </authorList>
    </citation>
    <scope>IDENTIFICATION</scope>
</reference>
<evidence type="ECO:0000313" key="4">
    <source>
        <dbReference type="EnsemblMetazoa" id="HelroP175258"/>
    </source>
</evidence>
<reference evidence="3 5" key="2">
    <citation type="journal article" date="2013" name="Nature">
        <title>Insights into bilaterian evolution from three spiralian genomes.</title>
        <authorList>
            <person name="Simakov O."/>
            <person name="Marletaz F."/>
            <person name="Cho S.J."/>
            <person name="Edsinger-Gonzales E."/>
            <person name="Havlak P."/>
            <person name="Hellsten U."/>
            <person name="Kuo D.H."/>
            <person name="Larsson T."/>
            <person name="Lv J."/>
            <person name="Arendt D."/>
            <person name="Savage R."/>
            <person name="Osoegawa K."/>
            <person name="de Jong P."/>
            <person name="Grimwood J."/>
            <person name="Chapman J.A."/>
            <person name="Shapiro H."/>
            <person name="Aerts A."/>
            <person name="Otillar R.P."/>
            <person name="Terry A.Y."/>
            <person name="Boore J.L."/>
            <person name="Grigoriev I.V."/>
            <person name="Lindberg D.R."/>
            <person name="Seaver E.C."/>
            <person name="Weisblat D.A."/>
            <person name="Putnam N.H."/>
            <person name="Rokhsar D.S."/>
        </authorList>
    </citation>
    <scope>NUCLEOTIDE SEQUENCE</scope>
</reference>